<keyword evidence="2" id="KW-0547">Nucleotide-binding</keyword>
<protein>
    <submittedName>
        <fullName evidence="2">Helicase-associated domain-containing protein</fullName>
    </submittedName>
</protein>
<gene>
    <name evidence="2" type="ORF">RM423_05430</name>
</gene>
<keyword evidence="2" id="KW-0378">Hydrolase</keyword>
<evidence type="ECO:0000313" key="3">
    <source>
        <dbReference type="Proteomes" id="UP001183176"/>
    </source>
</evidence>
<evidence type="ECO:0000313" key="2">
    <source>
        <dbReference type="EMBL" id="MDT0260831.1"/>
    </source>
</evidence>
<dbReference type="GO" id="GO:0004386">
    <property type="term" value="F:helicase activity"/>
    <property type="evidence" value="ECO:0007669"/>
    <property type="project" value="UniProtKB-KW"/>
</dbReference>
<sequence>MTAEDLIERSSGRPATLTGWLRGFSDHELIALLRRRPDLALPAPVDLAALASRAGVRSSVSRALDSLDAFTLRTLEVVVCLGAGASVDTTASWFSLDHADAVAAALTRLRDWLLIWGGDEQLRPVGAVREVLGSYPAGLGRSIFDLFSAVNDIALAPLLRRLGLPPATQPRSGNAAATAILERLDTLLAECGDGERAILDRLAAGPPIGALRNAFAPSLSDANGPARSLVERGLLAPIDTTTVELPREVALALREHPAGPVRPTPPEIAVAERGAPVIDGGGATQVLETVRLVELLLNELARDAPAQLRAGGLGVRDLRRLSRALQVTEAVTAMLVEITYEAGLLSSSTTVDASYLPTTDFDGWLRQATAQRWVQLAGAWLAMTRLPGLVGARDDRDKTIAALSSDVERHSAPTLRVQLLALLAELPPGLAPRSDAEVLARLAWRAPRRASANRAVAEAMLAEAATLGLTGYGAITGYTRALLHGAETGAARAEANAADTLTAALPEPVQEFLLQPDLTAVVPGPPTAELQGELGLAADLESTGGASVYRIGPGSLRRALDAGRTGSDLQQFFTSHSRTPVPQALQYLINDVATQHGRLRAGAATSYLRCDDEALLDRVLAEPALVPLGLQRIAPTVVLTGSGIAVVLERLRAAGFAPAAESADGAIVNLAADTPRVPGRQHSRISRVRASVLADTQLSEVVARLRASERLAAAVTNSTNRVSQQIPGVTSASILELLRTAVRQERTIAIGYVDDTGTPSQRVLTPISLGGGMVRGHEPSDGRLRSYPLQRITTVSLLADE</sequence>
<dbReference type="PROSITE" id="PS52050">
    <property type="entry name" value="WYL"/>
    <property type="match status" value="1"/>
</dbReference>
<dbReference type="Pfam" id="PF13625">
    <property type="entry name" value="Helicase_C_3"/>
    <property type="match status" value="1"/>
</dbReference>
<accession>A0ABU2J769</accession>
<dbReference type="RefSeq" id="WP_311421988.1">
    <property type="nucleotide sequence ID" value="NZ_JAVREH010000005.1"/>
</dbReference>
<keyword evidence="2" id="KW-0347">Helicase</keyword>
<dbReference type="InterPro" id="IPR032830">
    <property type="entry name" value="XPB/Ssl2_N"/>
</dbReference>
<name>A0ABU2J769_9ACTN</name>
<evidence type="ECO:0000259" key="1">
    <source>
        <dbReference type="Pfam" id="PF13625"/>
    </source>
</evidence>
<dbReference type="EMBL" id="JAVREH010000005">
    <property type="protein sequence ID" value="MDT0260831.1"/>
    <property type="molecule type" value="Genomic_DNA"/>
</dbReference>
<keyword evidence="2" id="KW-0067">ATP-binding</keyword>
<feature type="domain" description="Helicase XPB/Ssl2 N-terminal" evidence="1">
    <location>
        <begin position="512"/>
        <end position="634"/>
    </location>
</feature>
<dbReference type="Proteomes" id="UP001183176">
    <property type="component" value="Unassembled WGS sequence"/>
</dbReference>
<reference evidence="3" key="1">
    <citation type="submission" date="2023-07" db="EMBL/GenBank/DDBJ databases">
        <title>30 novel species of actinomycetes from the DSMZ collection.</title>
        <authorList>
            <person name="Nouioui I."/>
        </authorList>
    </citation>
    <scope>NUCLEOTIDE SEQUENCE [LARGE SCALE GENOMIC DNA]</scope>
    <source>
        <strain evidence="3">DSM 44399</strain>
    </source>
</reference>
<organism evidence="2 3">
    <name type="scientific">Jatrophihabitans lederbergiae</name>
    <dbReference type="NCBI Taxonomy" id="3075547"/>
    <lineage>
        <taxon>Bacteria</taxon>
        <taxon>Bacillati</taxon>
        <taxon>Actinomycetota</taxon>
        <taxon>Actinomycetes</taxon>
        <taxon>Jatrophihabitantales</taxon>
        <taxon>Jatrophihabitantaceae</taxon>
        <taxon>Jatrophihabitans</taxon>
    </lineage>
</organism>
<comment type="caution">
    <text evidence="2">The sequence shown here is derived from an EMBL/GenBank/DDBJ whole genome shotgun (WGS) entry which is preliminary data.</text>
</comment>
<keyword evidence="3" id="KW-1185">Reference proteome</keyword>
<proteinExistence type="predicted"/>